<protein>
    <recommendedName>
        <fullName evidence="4 13">Threonylcarbamoyl-AMP synthase</fullName>
        <shortName evidence="13">TC-AMP synthase</shortName>
        <ecNumber evidence="3 13">2.7.7.87</ecNumber>
    </recommendedName>
    <alternativeName>
        <fullName evidence="11 13">L-threonylcarbamoyladenylate synthase</fullName>
    </alternativeName>
</protein>
<feature type="binding site" evidence="14">
    <location>
        <position position="145"/>
    </location>
    <ligand>
        <name>ATP</name>
        <dbReference type="ChEBI" id="CHEBI:30616"/>
    </ligand>
</feature>
<dbReference type="OrthoDB" id="9814580at2"/>
<evidence type="ECO:0000313" key="17">
    <source>
        <dbReference type="Proteomes" id="UP000321814"/>
    </source>
</evidence>
<evidence type="ECO:0000256" key="13">
    <source>
        <dbReference type="PIRNR" id="PIRNR004930"/>
    </source>
</evidence>
<proteinExistence type="inferred from homology"/>
<dbReference type="InterPro" id="IPR006070">
    <property type="entry name" value="Sua5-like_dom"/>
</dbReference>
<keyword evidence="17" id="KW-1185">Reference proteome</keyword>
<feature type="binding site" evidence="14">
    <location>
        <position position="115"/>
    </location>
    <ligand>
        <name>L-threonine</name>
        <dbReference type="ChEBI" id="CHEBI:57926"/>
    </ligand>
</feature>
<dbReference type="PANTHER" id="PTHR17490:SF16">
    <property type="entry name" value="THREONYLCARBAMOYL-AMP SYNTHASE"/>
    <property type="match status" value="1"/>
</dbReference>
<evidence type="ECO:0000256" key="2">
    <source>
        <dbReference type="ARBA" id="ARBA00007663"/>
    </source>
</evidence>
<evidence type="ECO:0000256" key="3">
    <source>
        <dbReference type="ARBA" id="ARBA00012584"/>
    </source>
</evidence>
<keyword evidence="9 13" id="KW-0547">Nucleotide-binding</keyword>
<dbReference type="EMBL" id="VRLR01000006">
    <property type="protein sequence ID" value="TXK80593.1"/>
    <property type="molecule type" value="Genomic_DNA"/>
</dbReference>
<dbReference type="SUPFAM" id="SSF55821">
    <property type="entry name" value="YrdC/RibB"/>
    <property type="match status" value="1"/>
</dbReference>
<dbReference type="InterPro" id="IPR010923">
    <property type="entry name" value="T(6)A37_SUA5"/>
</dbReference>
<keyword evidence="6 13" id="KW-0808">Transferase</keyword>
<evidence type="ECO:0000256" key="9">
    <source>
        <dbReference type="ARBA" id="ARBA00022741"/>
    </source>
</evidence>
<dbReference type="InterPro" id="IPR017945">
    <property type="entry name" value="DHBP_synth_RibB-like_a/b_dom"/>
</dbReference>
<feature type="binding site" evidence="14">
    <location>
        <position position="189"/>
    </location>
    <ligand>
        <name>ATP</name>
        <dbReference type="ChEBI" id="CHEBI:30616"/>
    </ligand>
</feature>
<evidence type="ECO:0000256" key="4">
    <source>
        <dbReference type="ARBA" id="ARBA00015492"/>
    </source>
</evidence>
<evidence type="ECO:0000256" key="10">
    <source>
        <dbReference type="ARBA" id="ARBA00022840"/>
    </source>
</evidence>
<dbReference type="AlphaFoldDB" id="A0A5C8LWY3"/>
<feature type="binding site" evidence="14">
    <location>
        <position position="224"/>
    </location>
    <ligand>
        <name>ATP</name>
        <dbReference type="ChEBI" id="CHEBI:30616"/>
    </ligand>
</feature>
<comment type="similarity">
    <text evidence="2 13">Belongs to the SUA5 family.</text>
</comment>
<evidence type="ECO:0000256" key="6">
    <source>
        <dbReference type="ARBA" id="ARBA00022679"/>
    </source>
</evidence>
<sequence length="321" mass="34522">MLHSELPEDLETAAELLKQGKLVAVPTETVYGLAADACNKSAVNNIFAAKGRPSDHPLIVHLHASSALHDWAQDIPAEAFALADAFWPGPLTLLLKKADHVDSVVTGGLDTIGLRVPAHPVLLKLLASHQLAVAAPSANPYKQLSPTSAQQVMETMAGKLDAVLDGGDCEFGLESTIVSLVDGTIQVLRAGPISSDQLEKVLGQKVQSPLQHQVKVSGNVAAHYQPKTSLRCVSATQLDELLTGTKLKLAVLSFSNLSFNAQPYWHTTMPTNAQDYGRVLYKQLYQADQSGAELILLELPPAGYEWAAVQNRLQRAAYQED</sequence>
<evidence type="ECO:0000256" key="1">
    <source>
        <dbReference type="ARBA" id="ARBA00004496"/>
    </source>
</evidence>
<dbReference type="NCBIfam" id="TIGR00057">
    <property type="entry name" value="L-threonylcarbamoyladenylate synthase"/>
    <property type="match status" value="1"/>
</dbReference>
<dbReference type="GO" id="GO:0006450">
    <property type="term" value="P:regulation of translational fidelity"/>
    <property type="evidence" value="ECO:0007669"/>
    <property type="project" value="TreeGrafter"/>
</dbReference>
<evidence type="ECO:0000256" key="5">
    <source>
        <dbReference type="ARBA" id="ARBA00022490"/>
    </source>
</evidence>
<dbReference type="GO" id="GO:0000049">
    <property type="term" value="F:tRNA binding"/>
    <property type="evidence" value="ECO:0007669"/>
    <property type="project" value="TreeGrafter"/>
</dbReference>
<comment type="caution">
    <text evidence="16">The sequence shown here is derived from an EMBL/GenBank/DDBJ whole genome shotgun (WGS) entry which is preliminary data.</text>
</comment>
<dbReference type="PIRSF" id="PIRSF004930">
    <property type="entry name" value="Tln_factor_SUA5"/>
    <property type="match status" value="1"/>
</dbReference>
<evidence type="ECO:0000313" key="16">
    <source>
        <dbReference type="EMBL" id="TXK80593.1"/>
    </source>
</evidence>
<feature type="binding site" evidence="14">
    <location>
        <position position="61"/>
    </location>
    <ligand>
        <name>L-threonine</name>
        <dbReference type="ChEBI" id="CHEBI:57926"/>
    </ligand>
</feature>
<evidence type="ECO:0000256" key="14">
    <source>
        <dbReference type="PIRSR" id="PIRSR004930-1"/>
    </source>
</evidence>
<comment type="subcellular location">
    <subcellularLocation>
        <location evidence="1 13">Cytoplasm</location>
    </subcellularLocation>
</comment>
<reference evidence="16 17" key="1">
    <citation type="submission" date="2019-08" db="EMBL/GenBank/DDBJ databases">
        <title>Draft genome analysis of Rheinheimera tangshanensis isolated from the roots of fresh rice plants (Oryza sativa).</title>
        <authorList>
            <person name="Yu Q."/>
            <person name="Qi Y."/>
            <person name="Zhang H."/>
            <person name="Pu J."/>
        </authorList>
    </citation>
    <scope>NUCLEOTIDE SEQUENCE [LARGE SCALE GENOMIC DNA]</scope>
    <source>
        <strain evidence="16 17">JA3-B52</strain>
    </source>
</reference>
<dbReference type="FunFam" id="3.90.870.10:FF:000009">
    <property type="entry name" value="Threonylcarbamoyl-AMP synthase, putative"/>
    <property type="match status" value="1"/>
</dbReference>
<evidence type="ECO:0000256" key="7">
    <source>
        <dbReference type="ARBA" id="ARBA00022694"/>
    </source>
</evidence>
<evidence type="ECO:0000259" key="15">
    <source>
        <dbReference type="PROSITE" id="PS51163"/>
    </source>
</evidence>
<feature type="binding site" evidence="14">
    <location>
        <position position="175"/>
    </location>
    <ligand>
        <name>L-threonine</name>
        <dbReference type="ChEBI" id="CHEBI:57926"/>
    </ligand>
</feature>
<dbReference type="PANTHER" id="PTHR17490">
    <property type="entry name" value="SUA5"/>
    <property type="match status" value="1"/>
</dbReference>
<evidence type="ECO:0000256" key="8">
    <source>
        <dbReference type="ARBA" id="ARBA00022695"/>
    </source>
</evidence>
<accession>A0A5C8LWY3</accession>
<evidence type="ECO:0000256" key="12">
    <source>
        <dbReference type="ARBA" id="ARBA00048366"/>
    </source>
</evidence>
<dbReference type="InterPro" id="IPR038385">
    <property type="entry name" value="Sua5/YwlC_C"/>
</dbReference>
<comment type="catalytic activity">
    <reaction evidence="12 13">
        <text>L-threonine + hydrogencarbonate + ATP = L-threonylcarbamoyladenylate + diphosphate + H2O</text>
        <dbReference type="Rhea" id="RHEA:36407"/>
        <dbReference type="ChEBI" id="CHEBI:15377"/>
        <dbReference type="ChEBI" id="CHEBI:17544"/>
        <dbReference type="ChEBI" id="CHEBI:30616"/>
        <dbReference type="ChEBI" id="CHEBI:33019"/>
        <dbReference type="ChEBI" id="CHEBI:57926"/>
        <dbReference type="ChEBI" id="CHEBI:73682"/>
        <dbReference type="EC" id="2.7.7.87"/>
    </reaction>
</comment>
<feature type="domain" description="YrdC-like" evidence="15">
    <location>
        <begin position="7"/>
        <end position="193"/>
    </location>
</feature>
<keyword evidence="10 13" id="KW-0067">ATP-binding</keyword>
<dbReference type="EC" id="2.7.7.87" evidence="3 13"/>
<name>A0A5C8LWY3_9GAMM</name>
<comment type="function">
    <text evidence="13">Required for the formation of a threonylcarbamoyl group on adenosine at position 37 (t(6)A37) in tRNAs that read codons beginning with adenine.</text>
</comment>
<dbReference type="Gene3D" id="3.40.50.11030">
    <property type="entry name" value="Threonylcarbamoyl-AMP synthase, C-terminal domain"/>
    <property type="match status" value="1"/>
</dbReference>
<dbReference type="GO" id="GO:0005737">
    <property type="term" value="C:cytoplasm"/>
    <property type="evidence" value="ECO:0007669"/>
    <property type="project" value="UniProtKB-SubCell"/>
</dbReference>
<dbReference type="GO" id="GO:0061710">
    <property type="term" value="F:L-threonylcarbamoyladenylate synthase"/>
    <property type="evidence" value="ECO:0007669"/>
    <property type="project" value="UniProtKB-EC"/>
</dbReference>
<dbReference type="Proteomes" id="UP000321814">
    <property type="component" value="Unassembled WGS sequence"/>
</dbReference>
<dbReference type="InterPro" id="IPR005145">
    <property type="entry name" value="Sua5_C"/>
</dbReference>
<keyword evidence="5 13" id="KW-0963">Cytoplasm</keyword>
<feature type="binding site" evidence="14">
    <location>
        <position position="29"/>
    </location>
    <ligand>
        <name>L-threonine</name>
        <dbReference type="ChEBI" id="CHEBI:57926"/>
    </ligand>
</feature>
<feature type="binding site" evidence="14">
    <location>
        <position position="52"/>
    </location>
    <ligand>
        <name>ATP</name>
        <dbReference type="ChEBI" id="CHEBI:30616"/>
    </ligand>
</feature>
<dbReference type="GO" id="GO:0005524">
    <property type="term" value="F:ATP binding"/>
    <property type="evidence" value="ECO:0007669"/>
    <property type="project" value="UniProtKB-UniRule"/>
</dbReference>
<dbReference type="Pfam" id="PF01300">
    <property type="entry name" value="Sua5_yciO_yrdC"/>
    <property type="match status" value="1"/>
</dbReference>
<feature type="binding site" evidence="14">
    <location>
        <position position="135"/>
    </location>
    <ligand>
        <name>L-threonine</name>
        <dbReference type="ChEBI" id="CHEBI:57926"/>
    </ligand>
</feature>
<dbReference type="PROSITE" id="PS51163">
    <property type="entry name" value="YRDC"/>
    <property type="match status" value="1"/>
</dbReference>
<evidence type="ECO:0000256" key="11">
    <source>
        <dbReference type="ARBA" id="ARBA00029774"/>
    </source>
</evidence>
<dbReference type="Pfam" id="PF03481">
    <property type="entry name" value="Sua5_C"/>
    <property type="match status" value="1"/>
</dbReference>
<organism evidence="16 17">
    <name type="scientific">Rheinheimera tangshanensis</name>
    <dbReference type="NCBI Taxonomy" id="400153"/>
    <lineage>
        <taxon>Bacteria</taxon>
        <taxon>Pseudomonadati</taxon>
        <taxon>Pseudomonadota</taxon>
        <taxon>Gammaproteobacteria</taxon>
        <taxon>Chromatiales</taxon>
        <taxon>Chromatiaceae</taxon>
        <taxon>Rheinheimera</taxon>
    </lineage>
</organism>
<dbReference type="InterPro" id="IPR050156">
    <property type="entry name" value="TC-AMP_synthase_SUA5"/>
</dbReference>
<keyword evidence="7 13" id="KW-0819">tRNA processing</keyword>
<feature type="binding site" evidence="14">
    <location>
        <position position="111"/>
    </location>
    <ligand>
        <name>ATP</name>
        <dbReference type="ChEBI" id="CHEBI:30616"/>
    </ligand>
</feature>
<dbReference type="GO" id="GO:0003725">
    <property type="term" value="F:double-stranded RNA binding"/>
    <property type="evidence" value="ECO:0007669"/>
    <property type="project" value="UniProtKB-UniRule"/>
</dbReference>
<dbReference type="GO" id="GO:0008033">
    <property type="term" value="P:tRNA processing"/>
    <property type="evidence" value="ECO:0007669"/>
    <property type="project" value="UniProtKB-KW"/>
</dbReference>
<keyword evidence="8 13" id="KW-0548">Nucleotidyltransferase</keyword>
<gene>
    <name evidence="16" type="ORF">FU839_11245</name>
</gene>
<dbReference type="Gene3D" id="3.90.870.10">
    <property type="entry name" value="DHBP synthase"/>
    <property type="match status" value="1"/>
</dbReference>
<feature type="binding site" evidence="14">
    <location>
        <position position="137"/>
    </location>
    <ligand>
        <name>ATP</name>
        <dbReference type="ChEBI" id="CHEBI:30616"/>
    </ligand>
</feature>